<reference evidence="1" key="1">
    <citation type="submission" date="2021-02" db="EMBL/GenBank/DDBJ databases">
        <authorList>
            <person name="Nowell W R."/>
        </authorList>
    </citation>
    <scope>NUCLEOTIDE SEQUENCE</scope>
</reference>
<evidence type="ECO:0000313" key="2">
    <source>
        <dbReference type="Proteomes" id="UP000663845"/>
    </source>
</evidence>
<sequence length="51" mass="5998">MGGELIVAMYTVLLSDEWYTRLPRTLARRILTYNYTLPQGFESDLDMVQKQ</sequence>
<comment type="caution">
    <text evidence="1">The sequence shown here is derived from an EMBL/GenBank/DDBJ whole genome shotgun (WGS) entry which is preliminary data.</text>
</comment>
<dbReference type="Proteomes" id="UP000663845">
    <property type="component" value="Unassembled WGS sequence"/>
</dbReference>
<gene>
    <name evidence="1" type="ORF">JYZ213_LOCUS47230</name>
</gene>
<feature type="non-terminal residue" evidence="1">
    <location>
        <position position="51"/>
    </location>
</feature>
<protein>
    <submittedName>
        <fullName evidence="1">Uncharacterized protein</fullName>
    </submittedName>
</protein>
<dbReference type="AlphaFoldDB" id="A0A815YA85"/>
<name>A0A815YA85_9BILA</name>
<proteinExistence type="predicted"/>
<organism evidence="1 2">
    <name type="scientific">Adineta steineri</name>
    <dbReference type="NCBI Taxonomy" id="433720"/>
    <lineage>
        <taxon>Eukaryota</taxon>
        <taxon>Metazoa</taxon>
        <taxon>Spiralia</taxon>
        <taxon>Gnathifera</taxon>
        <taxon>Rotifera</taxon>
        <taxon>Eurotatoria</taxon>
        <taxon>Bdelloidea</taxon>
        <taxon>Adinetida</taxon>
        <taxon>Adinetidae</taxon>
        <taxon>Adineta</taxon>
    </lineage>
</organism>
<dbReference type="EMBL" id="CAJNOG010008233">
    <property type="protein sequence ID" value="CAF1568178.1"/>
    <property type="molecule type" value="Genomic_DNA"/>
</dbReference>
<evidence type="ECO:0000313" key="1">
    <source>
        <dbReference type="EMBL" id="CAF1568178.1"/>
    </source>
</evidence>
<accession>A0A815YA85</accession>